<keyword evidence="3" id="KW-1185">Reference proteome</keyword>
<keyword evidence="1" id="KW-0812">Transmembrane</keyword>
<evidence type="ECO:0000256" key="1">
    <source>
        <dbReference type="SAM" id="Phobius"/>
    </source>
</evidence>
<reference evidence="2 3" key="1">
    <citation type="submission" date="2020-08" db="EMBL/GenBank/DDBJ databases">
        <title>Complete genome and description of Campylobacter massiliensis Marseille-Q3452 sp. nov.</title>
        <authorList>
            <person name="Antezack A."/>
        </authorList>
    </citation>
    <scope>NUCLEOTIDE SEQUENCE [LARGE SCALE GENOMIC DNA]</scope>
    <source>
        <strain evidence="2 3">Marseille-Q3452</strain>
    </source>
</reference>
<organism evidence="2 3">
    <name type="scientific">Campylobacter massiliensis</name>
    <dbReference type="NCBI Taxonomy" id="2762557"/>
    <lineage>
        <taxon>Bacteria</taxon>
        <taxon>Pseudomonadati</taxon>
        <taxon>Campylobacterota</taxon>
        <taxon>Epsilonproteobacteria</taxon>
        <taxon>Campylobacterales</taxon>
        <taxon>Campylobacteraceae</taxon>
        <taxon>Campylobacter</taxon>
    </lineage>
</organism>
<name>A0A842J2A7_9BACT</name>
<dbReference type="Proteomes" id="UP000552683">
    <property type="component" value="Unassembled WGS sequence"/>
</dbReference>
<protein>
    <submittedName>
        <fullName evidence="2">Uncharacterized protein</fullName>
    </submittedName>
</protein>
<proteinExistence type="predicted"/>
<dbReference type="EMBL" id="JACLZK010000001">
    <property type="protein sequence ID" value="MBC2881907.1"/>
    <property type="molecule type" value="Genomic_DNA"/>
</dbReference>
<evidence type="ECO:0000313" key="2">
    <source>
        <dbReference type="EMBL" id="MBC2881907.1"/>
    </source>
</evidence>
<dbReference type="RefSeq" id="WP_185897609.1">
    <property type="nucleotide sequence ID" value="NZ_JACLZK010000001.1"/>
</dbReference>
<accession>A0A842J2A7</accession>
<evidence type="ECO:0000313" key="3">
    <source>
        <dbReference type="Proteomes" id="UP000552683"/>
    </source>
</evidence>
<comment type="caution">
    <text evidence="2">The sequence shown here is derived from an EMBL/GenBank/DDBJ whole genome shotgun (WGS) entry which is preliminary data.</text>
</comment>
<dbReference type="AlphaFoldDB" id="A0A842J2A7"/>
<feature type="transmembrane region" description="Helical" evidence="1">
    <location>
        <begin position="76"/>
        <end position="95"/>
    </location>
</feature>
<keyword evidence="1" id="KW-1133">Transmembrane helix</keyword>
<sequence length="253" mass="29910">MNTADKKDLNFTNLGSDKFERDYDKEPIVIKNYERFFVANLLPFCIFATVVVMLGLDYFWPEFDKTPRQILVNNIILGYFIVQGLLYIIISYYVCVIKNRFEVKFTSNFICFYKNDKIERKLASCDLNLSKSFWLMPSSRIIEIIFILMCILILCIGLWYFIVIPIALNILFKLFFHIVFSGRLKGFSIFSAIVINGLPQSDQQLQYSGYLTGLVANKNYLLYIIDKKTYIEVKEYFEQKSDIEMDKIKKYYF</sequence>
<keyword evidence="1" id="KW-0472">Membrane</keyword>
<feature type="transmembrane region" description="Helical" evidence="1">
    <location>
        <begin position="36"/>
        <end position="56"/>
    </location>
</feature>
<gene>
    <name evidence="2" type="ORF">H7R39_01195</name>
</gene>
<feature type="transmembrane region" description="Helical" evidence="1">
    <location>
        <begin position="141"/>
        <end position="168"/>
    </location>
</feature>